<name>A0A1F7JP28_9BACT</name>
<dbReference type="AlphaFoldDB" id="A0A1F7JP28"/>
<comment type="caution">
    <text evidence="5">The sequence shown here is derived from an EMBL/GenBank/DDBJ whole genome shotgun (WGS) entry which is preliminary data.</text>
</comment>
<evidence type="ECO:0000256" key="1">
    <source>
        <dbReference type="ARBA" id="ARBA00022603"/>
    </source>
</evidence>
<dbReference type="GO" id="GO:0032259">
    <property type="term" value="P:methylation"/>
    <property type="evidence" value="ECO:0007669"/>
    <property type="project" value="UniProtKB-KW"/>
</dbReference>
<evidence type="ECO:0000256" key="4">
    <source>
        <dbReference type="SAM" id="Phobius"/>
    </source>
</evidence>
<keyword evidence="1" id="KW-0489">Methyltransferase</keyword>
<dbReference type="STRING" id="1802074.A3J15_01455"/>
<dbReference type="InterPro" id="IPR029063">
    <property type="entry name" value="SAM-dependent_MTases_sf"/>
</dbReference>
<dbReference type="InterPro" id="IPR026170">
    <property type="entry name" value="FAM173A/B"/>
</dbReference>
<keyword evidence="3" id="KW-0949">S-adenosyl-L-methionine</keyword>
<dbReference type="EMBL" id="MGAY01000004">
    <property type="protein sequence ID" value="OGK57379.1"/>
    <property type="molecule type" value="Genomic_DNA"/>
</dbReference>
<evidence type="ECO:0000313" key="6">
    <source>
        <dbReference type="Proteomes" id="UP000176376"/>
    </source>
</evidence>
<evidence type="ECO:0008006" key="7">
    <source>
        <dbReference type="Google" id="ProtNLM"/>
    </source>
</evidence>
<dbReference type="PANTHER" id="PTHR13610">
    <property type="entry name" value="METHYLTRANSFERASE DOMAIN-CONTAINING PROTEIN"/>
    <property type="match status" value="1"/>
</dbReference>
<dbReference type="PANTHER" id="PTHR13610:SF11">
    <property type="entry name" value="METHYLTRANSFERASE DOMAIN-CONTAINING PROTEIN"/>
    <property type="match status" value="1"/>
</dbReference>
<keyword evidence="2" id="KW-0808">Transferase</keyword>
<sequence>MTLLVLFVVVMLFIFLIIFNLFHWFGIYAFFKGSPYVPTSTKWCHKILKEARLKKGRLLIELGSGDGRFLREARQLYGVSCVGLEINPLLIFYAKILTKLQNITNISYIRTDFFSYNLSSADYVYLYLLPNTIKKLKDKLLDECKPGTIIISHRFKVALPNNMLIKIVEVNGSKTYYYKLKFKAKT</sequence>
<dbReference type="SUPFAM" id="SSF53335">
    <property type="entry name" value="S-adenosyl-L-methionine-dependent methyltransferases"/>
    <property type="match status" value="1"/>
</dbReference>
<reference evidence="5 6" key="1">
    <citation type="journal article" date="2016" name="Nat. Commun.">
        <title>Thousands of microbial genomes shed light on interconnected biogeochemical processes in an aquifer system.</title>
        <authorList>
            <person name="Anantharaman K."/>
            <person name="Brown C.T."/>
            <person name="Hug L.A."/>
            <person name="Sharon I."/>
            <person name="Castelle C.J."/>
            <person name="Probst A.J."/>
            <person name="Thomas B.C."/>
            <person name="Singh A."/>
            <person name="Wilkins M.J."/>
            <person name="Karaoz U."/>
            <person name="Brodie E.L."/>
            <person name="Williams K.H."/>
            <person name="Hubbard S.S."/>
            <person name="Banfield J.F."/>
        </authorList>
    </citation>
    <scope>NUCLEOTIDE SEQUENCE [LARGE SCALE GENOMIC DNA]</scope>
</reference>
<evidence type="ECO:0000313" key="5">
    <source>
        <dbReference type="EMBL" id="OGK57379.1"/>
    </source>
</evidence>
<gene>
    <name evidence="5" type="ORF">A3J15_01455</name>
</gene>
<organism evidence="5 6">
    <name type="scientific">Candidatus Roizmanbacteria bacterium RIFCSPLOWO2_02_FULL_38_10</name>
    <dbReference type="NCBI Taxonomy" id="1802074"/>
    <lineage>
        <taxon>Bacteria</taxon>
        <taxon>Candidatus Roizmaniibacteriota</taxon>
    </lineage>
</organism>
<dbReference type="CDD" id="cd02440">
    <property type="entry name" value="AdoMet_MTases"/>
    <property type="match status" value="1"/>
</dbReference>
<accession>A0A1F7JP28</accession>
<dbReference type="GO" id="GO:0016279">
    <property type="term" value="F:protein-lysine N-methyltransferase activity"/>
    <property type="evidence" value="ECO:0007669"/>
    <property type="project" value="InterPro"/>
</dbReference>
<proteinExistence type="predicted"/>
<dbReference type="Proteomes" id="UP000176376">
    <property type="component" value="Unassembled WGS sequence"/>
</dbReference>
<feature type="transmembrane region" description="Helical" evidence="4">
    <location>
        <begin position="6"/>
        <end position="31"/>
    </location>
</feature>
<keyword evidence="4" id="KW-0812">Transmembrane</keyword>
<evidence type="ECO:0000256" key="2">
    <source>
        <dbReference type="ARBA" id="ARBA00022679"/>
    </source>
</evidence>
<keyword evidence="4" id="KW-1133">Transmembrane helix</keyword>
<evidence type="ECO:0000256" key="3">
    <source>
        <dbReference type="ARBA" id="ARBA00022691"/>
    </source>
</evidence>
<dbReference type="Gene3D" id="3.40.50.150">
    <property type="entry name" value="Vaccinia Virus protein VP39"/>
    <property type="match status" value="1"/>
</dbReference>
<protein>
    <recommendedName>
        <fullName evidence="7">Methyltransferase domain-containing protein</fullName>
    </recommendedName>
</protein>
<keyword evidence="4" id="KW-0472">Membrane</keyword>